<dbReference type="PROSITE" id="PS50088">
    <property type="entry name" value="ANK_REPEAT"/>
    <property type="match status" value="3"/>
</dbReference>
<feature type="repeat" description="ANK" evidence="3">
    <location>
        <begin position="398"/>
        <end position="430"/>
    </location>
</feature>
<name>A0A0G4I1H1_9ALVE</name>
<organism evidence="7">
    <name type="scientific">Chromera velia CCMP2878</name>
    <dbReference type="NCBI Taxonomy" id="1169474"/>
    <lineage>
        <taxon>Eukaryota</taxon>
        <taxon>Sar</taxon>
        <taxon>Alveolata</taxon>
        <taxon>Colpodellida</taxon>
        <taxon>Chromeraceae</taxon>
        <taxon>Chromera</taxon>
    </lineage>
</organism>
<dbReference type="PROSITE" id="PS50041">
    <property type="entry name" value="C_TYPE_LECTIN_2"/>
    <property type="match status" value="1"/>
</dbReference>
<feature type="compositionally biased region" description="Low complexity" evidence="4">
    <location>
        <begin position="103"/>
        <end position="120"/>
    </location>
</feature>
<feature type="signal peptide" evidence="5">
    <location>
        <begin position="1"/>
        <end position="24"/>
    </location>
</feature>
<protein>
    <recommendedName>
        <fullName evidence="6">C-type lectin domain-containing protein</fullName>
    </recommendedName>
</protein>
<evidence type="ECO:0000256" key="1">
    <source>
        <dbReference type="ARBA" id="ARBA00022737"/>
    </source>
</evidence>
<evidence type="ECO:0000256" key="3">
    <source>
        <dbReference type="PROSITE-ProRule" id="PRU00023"/>
    </source>
</evidence>
<dbReference type="Gene3D" id="1.25.40.20">
    <property type="entry name" value="Ankyrin repeat-containing domain"/>
    <property type="match status" value="1"/>
</dbReference>
<dbReference type="SUPFAM" id="SSF56436">
    <property type="entry name" value="C-type lectin-like"/>
    <property type="match status" value="1"/>
</dbReference>
<feature type="region of interest" description="Disordered" evidence="4">
    <location>
        <begin position="625"/>
        <end position="650"/>
    </location>
</feature>
<dbReference type="PRINTS" id="PR01415">
    <property type="entry name" value="ANKYRIN"/>
</dbReference>
<feature type="region of interest" description="Disordered" evidence="4">
    <location>
        <begin position="765"/>
        <end position="950"/>
    </location>
</feature>
<dbReference type="EMBL" id="CDMZ01004730">
    <property type="protein sequence ID" value="CEM50705.1"/>
    <property type="molecule type" value="Genomic_DNA"/>
</dbReference>
<feature type="region of interest" description="Disordered" evidence="4">
    <location>
        <begin position="103"/>
        <end position="125"/>
    </location>
</feature>
<feature type="repeat" description="ANK" evidence="3">
    <location>
        <begin position="431"/>
        <end position="470"/>
    </location>
</feature>
<dbReference type="InterPro" id="IPR016187">
    <property type="entry name" value="CTDL_fold"/>
</dbReference>
<evidence type="ECO:0000313" key="7">
    <source>
        <dbReference type="EMBL" id="CEM50705.1"/>
    </source>
</evidence>
<dbReference type="InterPro" id="IPR036770">
    <property type="entry name" value="Ankyrin_rpt-contain_sf"/>
</dbReference>
<dbReference type="PROSITE" id="PS50297">
    <property type="entry name" value="ANK_REP_REGION"/>
    <property type="match status" value="2"/>
</dbReference>
<keyword evidence="2 3" id="KW-0040">ANK repeat</keyword>
<evidence type="ECO:0000256" key="4">
    <source>
        <dbReference type="SAM" id="MobiDB-lite"/>
    </source>
</evidence>
<dbReference type="Pfam" id="PF12796">
    <property type="entry name" value="Ank_2"/>
    <property type="match status" value="1"/>
</dbReference>
<dbReference type="InterPro" id="IPR016186">
    <property type="entry name" value="C-type_lectin-like/link_sf"/>
</dbReference>
<dbReference type="InterPro" id="IPR001304">
    <property type="entry name" value="C-type_lectin-like"/>
</dbReference>
<reference evidence="7" key="1">
    <citation type="submission" date="2014-11" db="EMBL/GenBank/DDBJ databases">
        <authorList>
            <person name="Otto D Thomas"/>
            <person name="Naeem Raeece"/>
        </authorList>
    </citation>
    <scope>NUCLEOTIDE SEQUENCE</scope>
</reference>
<keyword evidence="1" id="KW-0677">Repeat</keyword>
<dbReference type="PANTHER" id="PTHR24173:SF74">
    <property type="entry name" value="ANKYRIN REPEAT DOMAIN-CONTAINING PROTEIN 16"/>
    <property type="match status" value="1"/>
</dbReference>
<gene>
    <name evidence="7" type="ORF">Cvel_10132</name>
</gene>
<proteinExistence type="predicted"/>
<dbReference type="CDD" id="cd00037">
    <property type="entry name" value="CLECT"/>
    <property type="match status" value="1"/>
</dbReference>
<dbReference type="PANTHER" id="PTHR24173">
    <property type="entry name" value="ANKYRIN REPEAT CONTAINING"/>
    <property type="match status" value="1"/>
</dbReference>
<evidence type="ECO:0000256" key="2">
    <source>
        <dbReference type="ARBA" id="ARBA00023043"/>
    </source>
</evidence>
<feature type="compositionally biased region" description="Low complexity" evidence="4">
    <location>
        <begin position="853"/>
        <end position="862"/>
    </location>
</feature>
<dbReference type="Gene3D" id="3.10.100.10">
    <property type="entry name" value="Mannose-Binding Protein A, subunit A"/>
    <property type="match status" value="1"/>
</dbReference>
<sequence length="965" mass="102734">MHLRVPVGIALAFFLGERSSLSDAQPVSTTGCPEDFVPFQYYCYKFEQRRWGGGSSKSEAREACEESGASLLSLHSEDEWAFLEGEFRRGRYEPLWIGANMISPTSSSSSSSSPSSSVTVEESRHRNLTWDDGTPFFFGSQLYSQTAPRPVDIWARQTGFAACAVVQAPLERQTGQQDEFRVSLMPCQLDQRGQICKVLRQPWQGQGGEDGLEPLSLRVALRSLRLDLLKDQLDTLDADVRSQSGWAVRELLEMRTEALKQRKEFNPHKAALALRLMASYGVPVDEPGETNITALAKAAASAGDVLLTRTLLDLGADPNRNFPDGSTLLHAVARGANSNLGDLEGVVATLARGGAVVDALDQNSMSPLLVAAGVGRSGARVVKALARAGGLVTLRDQDGNSPLHLAARAGSVQSLKELLRAGANLEARNDKGETPLFSVASSLSRSDFRLEWESMDALLEAGADINARDVRGDTPFMHALFVGSTAVAKYLLDYGADPGARNKNGQTFNDLGSCVAELADCLPFDYSSCSSPEAKGGFADVNPLAFFSRTFWRFNNFTTAYQIEHTPQYVLPSSALSPLLTTTLAEAASPAGENGTESAAALPATGNALIDDLLARLQQEGSEDARSTLSSILGSPPRDSPSDSSASIRSSSLPAAAAAASSQSSDTSSWYLTREGQIWSILDAPRLTRPTVRGRESKMAAHSEPLPFFWSMGDWSKIDTFYMQCPGLDPETVEGTIENEDLEGNSVVYFPFKVEIRCGQKAFESGSVTYNHPPGPKRCEEEEEEEEQVSTPSSASSADTPSPSPSPSPSLEASSVTAEEEEEAPAAAAFSGPLKEGSSSPDAPSRPAEMNNAVSVSSTAVSAEDKPEMGARVGVQGMGGAAKLASQPPSPPPSPEAPMGGQTEQPQPPVMLETMPVISESPAASSGPSRALRATPSSLDHAAAEGGAGLEDWTRRLADIMKLPS</sequence>
<accession>A0A0G4I1H1</accession>
<feature type="repeat" description="ANK" evidence="3">
    <location>
        <begin position="471"/>
        <end position="503"/>
    </location>
</feature>
<dbReference type="SUPFAM" id="SSF48403">
    <property type="entry name" value="Ankyrin repeat"/>
    <property type="match status" value="1"/>
</dbReference>
<dbReference type="SMART" id="SM00248">
    <property type="entry name" value="ANK"/>
    <property type="match status" value="6"/>
</dbReference>
<dbReference type="AlphaFoldDB" id="A0A0G4I1H1"/>
<feature type="domain" description="C-type lectin" evidence="6">
    <location>
        <begin position="39"/>
        <end position="166"/>
    </location>
</feature>
<dbReference type="InterPro" id="IPR002110">
    <property type="entry name" value="Ankyrin_rpt"/>
</dbReference>
<feature type="chain" id="PRO_5005192207" description="C-type lectin domain-containing protein" evidence="5">
    <location>
        <begin position="25"/>
        <end position="965"/>
    </location>
</feature>
<keyword evidence="5" id="KW-0732">Signal</keyword>
<dbReference type="Pfam" id="PF00023">
    <property type="entry name" value="Ank"/>
    <property type="match status" value="1"/>
</dbReference>
<evidence type="ECO:0000256" key="5">
    <source>
        <dbReference type="SAM" id="SignalP"/>
    </source>
</evidence>
<dbReference type="VEuPathDB" id="CryptoDB:Cvel_10132"/>
<feature type="compositionally biased region" description="Low complexity" evidence="4">
    <location>
        <begin position="790"/>
        <end position="801"/>
    </location>
</feature>
<dbReference type="SMART" id="SM00034">
    <property type="entry name" value="CLECT"/>
    <property type="match status" value="1"/>
</dbReference>
<evidence type="ECO:0000259" key="6">
    <source>
        <dbReference type="PROSITE" id="PS50041"/>
    </source>
</evidence>